<keyword evidence="3" id="KW-0418">Kinase</keyword>
<dbReference type="Gene3D" id="3.30.1760.10">
    <property type="entry name" value="Conserved hypothetical protein from pyrococcus furiosus pfu- 392566-001, domain 2"/>
    <property type="match status" value="1"/>
</dbReference>
<reference evidence="6 7" key="1">
    <citation type="journal article" date="2019" name="Ecotoxicol. Environ. Saf.">
        <title>Microbial characterization of heavy metal resistant bacterial strains isolated from an electroplating wastewater treatment plant.</title>
        <authorList>
            <person name="Cai X."/>
            <person name="Zheng X."/>
            <person name="Zhang D."/>
            <person name="Iqbal W."/>
            <person name="Liu C."/>
            <person name="Yang B."/>
            <person name="Zhao X."/>
            <person name="Lu X."/>
            <person name="Mao Y."/>
        </authorList>
    </citation>
    <scope>NUCLEOTIDE SEQUENCE [LARGE SCALE GENOMIC DNA]</scope>
    <source>
        <strain evidence="6 7">Co1-1</strain>
    </source>
</reference>
<dbReference type="InterPro" id="IPR003115">
    <property type="entry name" value="ParB_N"/>
</dbReference>
<name>A0A9X7M3X6_BACCE</name>
<proteinExistence type="predicted"/>
<dbReference type="Pfam" id="PF02195">
    <property type="entry name" value="ParB_N"/>
    <property type="match status" value="1"/>
</dbReference>
<evidence type="ECO:0000256" key="2">
    <source>
        <dbReference type="ARBA" id="ARBA00022741"/>
    </source>
</evidence>
<dbReference type="PIRSF" id="PIRSF032543">
    <property type="entry name" value="UCP032543_ParB-like"/>
    <property type="match status" value="1"/>
</dbReference>
<evidence type="ECO:0000313" key="7">
    <source>
        <dbReference type="Proteomes" id="UP000321735"/>
    </source>
</evidence>
<evidence type="ECO:0000256" key="4">
    <source>
        <dbReference type="ARBA" id="ARBA00022840"/>
    </source>
</evidence>
<dbReference type="InterPro" id="IPR016999">
    <property type="entry name" value="SbnI-like"/>
</dbReference>
<protein>
    <recommendedName>
        <fullName evidence="5">ParB-like N-terminal domain-containing protein</fullName>
    </recommendedName>
</protein>
<organism evidence="6 7">
    <name type="scientific">Bacillus cereus</name>
    <dbReference type="NCBI Taxonomy" id="1396"/>
    <lineage>
        <taxon>Bacteria</taxon>
        <taxon>Bacillati</taxon>
        <taxon>Bacillota</taxon>
        <taxon>Bacilli</taxon>
        <taxon>Bacillales</taxon>
        <taxon>Bacillaceae</taxon>
        <taxon>Bacillus</taxon>
        <taxon>Bacillus cereus group</taxon>
    </lineage>
</organism>
<evidence type="ECO:0000256" key="1">
    <source>
        <dbReference type="ARBA" id="ARBA00022679"/>
    </source>
</evidence>
<feature type="domain" description="ParB-like N-terminal" evidence="5">
    <location>
        <begin position="19"/>
        <end position="102"/>
    </location>
</feature>
<dbReference type="InterPro" id="IPR023098">
    <property type="entry name" value="SerK/SbnI_C"/>
</dbReference>
<keyword evidence="1" id="KW-0808">Transferase</keyword>
<keyword evidence="2" id="KW-0547">Nucleotide-binding</keyword>
<sequence>MEYLVKEEEIFLDILSRLRLVDIDQIYFHESVEPRRLQRTCQAIEKEGVIRHPVIATALSPDRYLILDGAHRTHSLQNLGCNKIPIQLVDASEIKVEAWEHLVPEGIWLDQLRDNTIFQWTNTIRSEFHVAEMIYTDQTIFWGYPNPDVGESCNRLKAWHYLVELYTRNQSVIRLPQGRFSFPESNHVLLRFPTLTLEEIKEIVLAEQLVPAGVTRCIVQGRLLNLNIPLFLLNSTNKTNEWVQFCEQKVDKLRLYTESIYLCEV</sequence>
<evidence type="ECO:0000259" key="5">
    <source>
        <dbReference type="SMART" id="SM00470"/>
    </source>
</evidence>
<dbReference type="InterPro" id="IPR036086">
    <property type="entry name" value="ParB/Sulfiredoxin_sf"/>
</dbReference>
<dbReference type="GO" id="GO:0005524">
    <property type="term" value="F:ATP binding"/>
    <property type="evidence" value="ECO:0007669"/>
    <property type="project" value="UniProtKB-KW"/>
</dbReference>
<evidence type="ECO:0000256" key="3">
    <source>
        <dbReference type="ARBA" id="ARBA00022777"/>
    </source>
</evidence>
<dbReference type="SUPFAM" id="SSF110849">
    <property type="entry name" value="ParB/Sulfiredoxin"/>
    <property type="match status" value="1"/>
</dbReference>
<dbReference type="Proteomes" id="UP000321735">
    <property type="component" value="Chromosome"/>
</dbReference>
<gene>
    <name evidence="6" type="ORF">D0437_28825</name>
</gene>
<dbReference type="InterPro" id="IPR037953">
    <property type="entry name" value="SbnI-like_N"/>
</dbReference>
<dbReference type="Gene3D" id="3.90.1530.10">
    <property type="entry name" value="Conserved hypothetical protein from pyrococcus furiosus pfu- 392566-001, ParB domain"/>
    <property type="match status" value="1"/>
</dbReference>
<keyword evidence="4" id="KW-0067">ATP-binding</keyword>
<dbReference type="CDD" id="cd16388">
    <property type="entry name" value="SbnI_like_N"/>
    <property type="match status" value="1"/>
</dbReference>
<dbReference type="AlphaFoldDB" id="A0A9X7M3X6"/>
<dbReference type="SMART" id="SM00470">
    <property type="entry name" value="ParB"/>
    <property type="match status" value="1"/>
</dbReference>
<accession>A0A9X7M3X6</accession>
<dbReference type="GO" id="GO:0016301">
    <property type="term" value="F:kinase activity"/>
    <property type="evidence" value="ECO:0007669"/>
    <property type="project" value="UniProtKB-KW"/>
</dbReference>
<dbReference type="EMBL" id="CP031778">
    <property type="protein sequence ID" value="QDZ76822.1"/>
    <property type="molecule type" value="Genomic_DNA"/>
</dbReference>
<evidence type="ECO:0000313" key="6">
    <source>
        <dbReference type="EMBL" id="QDZ76822.1"/>
    </source>
</evidence>